<sequence length="599" mass="64786">MKIRRLGAAVAAIGAGAIVLSGCSAPEAEDSGLDEGTSVSAAWNQAFYAYNGNTSYGNATANANIIYLTNPGFNYYNNVPELVTNDSFGTYELVSEDPLQVSYTIADGVEWSDGVPIDAADLLLSWAANSNAFNDPDFDPSEFQDPETGAITEDFPEDQVYFDGGGSGLDLVDEVPEISDDGKTVTLTYSKPYVDWETAFDIDLPAHVVAGEALGIDDPTEAKERLISAIQNNDAADLAPIANTWNTAFNFTEMPENEALVVSSGPYTIEEFVADQYITLRANENYTGDLQPNIEELTIRFIGDPLAAVTALENGEVDVISPQSTTDVVEALEAVDGVEIIKGLEGTYEHVDLQFDQSKSGHFDDQRIREAFLKTVPRQQIVETLIEPIIGDEAIVRNSQLFVPGAEGYDEAVAANGSDAYAEVDIEGAQALLAEAGVENPEVCILFDSENPRRVNEFAIIQESANQAGFNVTDCSDAGWGGLLGTPGAYDASLFGWQSTGLAVTEPRANYVPGGINNLNYYENEDVTALFDELETTFDEAEQRRILTEIDAHLWADAYGVTIFQFPSVTGVKDTITGVDPSILAPTIFWNAWDWELAE</sequence>
<dbReference type="CDD" id="cd08501">
    <property type="entry name" value="PBP2_Lpqw"/>
    <property type="match status" value="1"/>
</dbReference>
<evidence type="ECO:0000313" key="4">
    <source>
        <dbReference type="Proteomes" id="UP001589896"/>
    </source>
</evidence>
<dbReference type="PANTHER" id="PTHR30290:SF65">
    <property type="entry name" value="MONOACYL PHOSPHATIDYLINOSITOL TETRAMANNOSIDE-BINDING PROTEIN LPQW-RELATED"/>
    <property type="match status" value="1"/>
</dbReference>
<dbReference type="Proteomes" id="UP001589896">
    <property type="component" value="Unassembled WGS sequence"/>
</dbReference>
<dbReference type="PIRSF" id="PIRSF002741">
    <property type="entry name" value="MppA"/>
    <property type="match status" value="1"/>
</dbReference>
<comment type="caution">
    <text evidence="3">The sequence shown here is derived from an EMBL/GenBank/DDBJ whole genome shotgun (WGS) entry which is preliminary data.</text>
</comment>
<dbReference type="InterPro" id="IPR030678">
    <property type="entry name" value="Peptide/Ni-bd"/>
</dbReference>
<name>A0ABV6RZ67_9GAMM</name>
<dbReference type="InterPro" id="IPR039424">
    <property type="entry name" value="SBP_5"/>
</dbReference>
<keyword evidence="4" id="KW-1185">Reference proteome</keyword>
<evidence type="ECO:0000256" key="1">
    <source>
        <dbReference type="SAM" id="SignalP"/>
    </source>
</evidence>
<accession>A0ABV6RZ67</accession>
<dbReference type="Pfam" id="PF00496">
    <property type="entry name" value="SBP_bac_5"/>
    <property type="match status" value="1"/>
</dbReference>
<evidence type="ECO:0000259" key="2">
    <source>
        <dbReference type="Pfam" id="PF00496"/>
    </source>
</evidence>
<keyword evidence="1" id="KW-0732">Signal</keyword>
<gene>
    <name evidence="3" type="ORF">ACFFGH_30915</name>
</gene>
<feature type="domain" description="Solute-binding protein family 5" evidence="2">
    <location>
        <begin position="94"/>
        <end position="499"/>
    </location>
</feature>
<reference evidence="3 4" key="1">
    <citation type="submission" date="2024-09" db="EMBL/GenBank/DDBJ databases">
        <authorList>
            <person name="Sun Q."/>
            <person name="Mori K."/>
        </authorList>
    </citation>
    <scope>NUCLEOTIDE SEQUENCE [LARGE SCALE GENOMIC DNA]</scope>
    <source>
        <strain evidence="3 4">KCTC 23076</strain>
    </source>
</reference>
<dbReference type="InterPro" id="IPR000914">
    <property type="entry name" value="SBP_5_dom"/>
</dbReference>
<evidence type="ECO:0000313" key="3">
    <source>
        <dbReference type="EMBL" id="MFC0682263.1"/>
    </source>
</evidence>
<dbReference type="SUPFAM" id="SSF53850">
    <property type="entry name" value="Periplasmic binding protein-like II"/>
    <property type="match status" value="1"/>
</dbReference>
<feature type="chain" id="PRO_5045769577" evidence="1">
    <location>
        <begin position="22"/>
        <end position="599"/>
    </location>
</feature>
<feature type="signal peptide" evidence="1">
    <location>
        <begin position="1"/>
        <end position="21"/>
    </location>
</feature>
<dbReference type="PANTHER" id="PTHR30290">
    <property type="entry name" value="PERIPLASMIC BINDING COMPONENT OF ABC TRANSPORTER"/>
    <property type="match status" value="1"/>
</dbReference>
<dbReference type="Gene3D" id="3.40.190.10">
    <property type="entry name" value="Periplasmic binding protein-like II"/>
    <property type="match status" value="1"/>
</dbReference>
<dbReference type="RefSeq" id="WP_386676125.1">
    <property type="nucleotide sequence ID" value="NZ_JBHLTG010000012.1"/>
</dbReference>
<dbReference type="EMBL" id="JBHLTG010000012">
    <property type="protein sequence ID" value="MFC0682263.1"/>
    <property type="molecule type" value="Genomic_DNA"/>
</dbReference>
<dbReference type="PROSITE" id="PS51257">
    <property type="entry name" value="PROKAR_LIPOPROTEIN"/>
    <property type="match status" value="1"/>
</dbReference>
<dbReference type="Gene3D" id="3.10.105.10">
    <property type="entry name" value="Dipeptide-binding Protein, Domain 3"/>
    <property type="match status" value="1"/>
</dbReference>
<protein>
    <submittedName>
        <fullName evidence="3">ABC transporter family substrate-binding protein</fullName>
    </submittedName>
</protein>
<organism evidence="3 4">
    <name type="scientific">Lysobacter korlensis</name>
    <dbReference type="NCBI Taxonomy" id="553636"/>
    <lineage>
        <taxon>Bacteria</taxon>
        <taxon>Pseudomonadati</taxon>
        <taxon>Pseudomonadota</taxon>
        <taxon>Gammaproteobacteria</taxon>
        <taxon>Lysobacterales</taxon>
        <taxon>Lysobacteraceae</taxon>
        <taxon>Lysobacter</taxon>
    </lineage>
</organism>
<proteinExistence type="predicted"/>